<dbReference type="GO" id="GO:0016485">
    <property type="term" value="P:protein processing"/>
    <property type="evidence" value="ECO:0007669"/>
    <property type="project" value="TreeGrafter"/>
</dbReference>
<keyword evidence="3" id="KW-1185">Reference proteome</keyword>
<dbReference type="Pfam" id="PF08367">
    <property type="entry name" value="M16C_assoc"/>
    <property type="match status" value="1"/>
</dbReference>
<dbReference type="GO" id="GO:0046872">
    <property type="term" value="F:metal ion binding"/>
    <property type="evidence" value="ECO:0007669"/>
    <property type="project" value="InterPro"/>
</dbReference>
<dbReference type="EMBL" id="AP024169">
    <property type="protein sequence ID" value="BCN32314.1"/>
    <property type="molecule type" value="Genomic_DNA"/>
</dbReference>
<dbReference type="PANTHER" id="PTHR43016:SF13">
    <property type="entry name" value="PRESEQUENCE PROTEASE, MITOCHONDRIAL"/>
    <property type="match status" value="1"/>
</dbReference>
<dbReference type="InterPro" id="IPR011249">
    <property type="entry name" value="Metalloenz_LuxS/M16"/>
</dbReference>
<dbReference type="InterPro" id="IPR055130">
    <property type="entry name" value="PreP_C"/>
</dbReference>
<evidence type="ECO:0000313" key="3">
    <source>
        <dbReference type="Proteomes" id="UP000595897"/>
    </source>
</evidence>
<name>A0A7R7IEP1_9FIRM</name>
<dbReference type="FunFam" id="3.30.830.10:FF:000034">
    <property type="entry name" value="presequence protease 1, chloroplastic/mitochondrial"/>
    <property type="match status" value="1"/>
</dbReference>
<dbReference type="Gene3D" id="3.30.830.10">
    <property type="entry name" value="Metalloenzyme, LuxS/M16 peptidase-like"/>
    <property type="match status" value="4"/>
</dbReference>
<dbReference type="RefSeq" id="WP_271713367.1">
    <property type="nucleotide sequence ID" value="NZ_AP024169.1"/>
</dbReference>
<dbReference type="GO" id="GO:0004222">
    <property type="term" value="F:metalloendopeptidase activity"/>
    <property type="evidence" value="ECO:0007669"/>
    <property type="project" value="TreeGrafter"/>
</dbReference>
<evidence type="ECO:0000259" key="1">
    <source>
        <dbReference type="SMART" id="SM01264"/>
    </source>
</evidence>
<dbReference type="AlphaFoldDB" id="A0A7R7IEP1"/>
<evidence type="ECO:0000313" key="2">
    <source>
        <dbReference type="EMBL" id="BCN32314.1"/>
    </source>
</evidence>
<dbReference type="InterPro" id="IPR007863">
    <property type="entry name" value="Peptidase_M16_C"/>
</dbReference>
<protein>
    <submittedName>
        <fullName evidence="2">Peptidase M16</fullName>
    </submittedName>
</protein>
<dbReference type="KEGG" id="ahb:bsdtb5_36090"/>
<dbReference type="SUPFAM" id="SSF63411">
    <property type="entry name" value="LuxS/MPP-like metallohydrolase"/>
    <property type="match status" value="4"/>
</dbReference>
<accession>A0A7R7IEP1</accession>
<dbReference type="Pfam" id="PF05193">
    <property type="entry name" value="Peptidase_M16_C"/>
    <property type="match status" value="1"/>
</dbReference>
<dbReference type="InterPro" id="IPR013578">
    <property type="entry name" value="Peptidase_M16C_assoc"/>
</dbReference>
<feature type="domain" description="Peptidase M16C associated" evidence="1">
    <location>
        <begin position="470"/>
        <end position="720"/>
    </location>
</feature>
<gene>
    <name evidence="2" type="ORF">bsdtb5_36090</name>
</gene>
<proteinExistence type="predicted"/>
<sequence>MREHKIDPKRLKDLGTYELVTEEVVEELKSDGYILKHKKSGARIVILSNDDDNKVFSIGFRTPPVNSTGVPHIVEHTVLCGSKEFPSKDPFVELVKGSLNTFLNAMTYPDKTVYPVASCNDKDFQNLIHVYMDAVFYPNIYKNENIFKQEGWHYELESKEADLKLNGVVYNEMKGAFSSPEQQLYRLLQNSLFPDNTYGVVSGGAPEDIPELSYEEFLDFHKKYYHPSNSYIYLYGDSDIVEKLEWMDKEYLSQFEYAPVDSTIPMQKAFDKTREVVDYYSVAENESLASKTYLSYNTAIATSLDRELYLVFQVLEFALLASPGAPLKQALIDAGIGKDILSSYDNGMLQPIFSIIAKNAEEEKKEEFVAVIRNTLKDIIKSGVDEKSLKAAINYYEFKYREADFGNFPKGLMYGLQILDSWLYADDKPFIHIRANDTFEFLKAKIGTGYYEDLLQKYLLDNTHNSLVIVKPKMGLTKEKEDLVKEELARYKETLSDEEIKQLIEATKDLEKFQETPSTKEELEKIPLLSREDIDKESTPIYNIEKEVDKVKTLHHDVFTNGIAYLKLLFDVKNVPNELVSYLGLLTSVLGYMNTSKHSYLELSNEVNIHTGGIKTDINVYGKKGTTDIFEGKFEIIAKVLYDEMGEAFSLIDETVFDTILEDEKRLLEIISEVKSRLQMRMNSSGHSTAVNRAMSYFSKAMYFNELTSGVSYYQFIEELEGNFSEKKQEIIKNLKTVIECVFRKENLFISCTADEEGYNKMTNYAPSFIQKLYTGSIDTKMLPFAPKKLNEGLKTSSKVQYVARTGNFITAGYEYTGALKVLKLILSYDYLWINIRVKGGAYGCMSGFSLEGNGYFTSYRDPNLRETNEVYEKLYDYIKNFTVDERDMTKYIIGTISSVDTPLNPAAKGARSLTAYLSGMTMEDIQKDRDQILSATEEDIRNLAELVKSILHDNNICVIGNETKIEENKDLFYNTYELIKD</sequence>
<dbReference type="InterPro" id="IPR011765">
    <property type="entry name" value="Pept_M16_N"/>
</dbReference>
<organism evidence="2 3">
    <name type="scientific">Anaeromicropila herbilytica</name>
    <dbReference type="NCBI Taxonomy" id="2785025"/>
    <lineage>
        <taxon>Bacteria</taxon>
        <taxon>Bacillati</taxon>
        <taxon>Bacillota</taxon>
        <taxon>Clostridia</taxon>
        <taxon>Lachnospirales</taxon>
        <taxon>Lachnospiraceae</taxon>
        <taxon>Anaeromicropila</taxon>
    </lineage>
</organism>
<dbReference type="Proteomes" id="UP000595897">
    <property type="component" value="Chromosome"/>
</dbReference>
<dbReference type="Pfam" id="PF22516">
    <property type="entry name" value="PreP_C"/>
    <property type="match status" value="1"/>
</dbReference>
<dbReference type="Pfam" id="PF00675">
    <property type="entry name" value="Peptidase_M16"/>
    <property type="match status" value="1"/>
</dbReference>
<dbReference type="SMART" id="SM01264">
    <property type="entry name" value="M16C_associated"/>
    <property type="match status" value="1"/>
</dbReference>
<dbReference type="PANTHER" id="PTHR43016">
    <property type="entry name" value="PRESEQUENCE PROTEASE"/>
    <property type="match status" value="1"/>
</dbReference>
<reference evidence="2 3" key="1">
    <citation type="submission" date="2020-11" db="EMBL/GenBank/DDBJ databases">
        <title>Draft genome sequencing of a Lachnospiraceae strain isolated from anoxic soil subjected to BSD treatment.</title>
        <authorList>
            <person name="Uek A."/>
            <person name="Tonouchi A."/>
        </authorList>
    </citation>
    <scope>NUCLEOTIDE SEQUENCE [LARGE SCALE GENOMIC DNA]</scope>
    <source>
        <strain evidence="2 3">TB5</strain>
    </source>
</reference>